<sequence>MDITGWVADLLTSAWAYVAVVGVIAAAGVVAPLPSEATMATAIALGVAGDLELGWVCLATTAGSLTGDVAAYALGRWIGHRAGHRVAASDRAGAALRWLARHERSWGPGLIVGARFVPGGTTSVGVAAGLLLHPLRSFALWALVGSLVWTGYGVALALLARAAFPGGTWPALVLPVVVAVSAGGLLCAAALRWRRRGRRTGEAEVRVQQS</sequence>
<reference evidence="9 10" key="1">
    <citation type="submission" date="2018-02" db="EMBL/GenBank/DDBJ databases">
        <title>Genomic Encyclopedia of Archaeal and Bacterial Type Strains, Phase II (KMG-II): from individual species to whole genera.</title>
        <authorList>
            <person name="Goeker M."/>
        </authorList>
    </citation>
    <scope>NUCLEOTIDE SEQUENCE [LARGE SCALE GENOMIC DNA]</scope>
    <source>
        <strain evidence="9 10">DSM 22857</strain>
    </source>
</reference>
<evidence type="ECO:0000256" key="1">
    <source>
        <dbReference type="ARBA" id="ARBA00004651"/>
    </source>
</evidence>
<dbReference type="PANTHER" id="PTHR42709">
    <property type="entry name" value="ALKALINE PHOSPHATASE LIKE PROTEIN"/>
    <property type="match status" value="1"/>
</dbReference>
<evidence type="ECO:0000313" key="10">
    <source>
        <dbReference type="Proteomes" id="UP000239485"/>
    </source>
</evidence>
<proteinExistence type="inferred from homology"/>
<evidence type="ECO:0000256" key="5">
    <source>
        <dbReference type="ARBA" id="ARBA00022989"/>
    </source>
</evidence>
<comment type="similarity">
    <text evidence="2">Belongs to the DedA family.</text>
</comment>
<evidence type="ECO:0000256" key="4">
    <source>
        <dbReference type="ARBA" id="ARBA00022692"/>
    </source>
</evidence>
<keyword evidence="10" id="KW-1185">Reference proteome</keyword>
<accession>A0A2S6IF87</accession>
<evidence type="ECO:0000313" key="9">
    <source>
        <dbReference type="EMBL" id="PPK92863.1"/>
    </source>
</evidence>
<keyword evidence="6 7" id="KW-0472">Membrane</keyword>
<dbReference type="InterPro" id="IPR051311">
    <property type="entry name" value="DedA_domain"/>
</dbReference>
<feature type="domain" description="VTT" evidence="8">
    <location>
        <begin position="34"/>
        <end position="151"/>
    </location>
</feature>
<dbReference type="InterPro" id="IPR032816">
    <property type="entry name" value="VTT_dom"/>
</dbReference>
<feature type="transmembrane region" description="Helical" evidence="7">
    <location>
        <begin position="172"/>
        <end position="191"/>
    </location>
</feature>
<keyword evidence="4 7" id="KW-0812">Transmembrane</keyword>
<feature type="transmembrane region" description="Helical" evidence="7">
    <location>
        <begin position="14"/>
        <end position="33"/>
    </location>
</feature>
<comment type="caution">
    <text evidence="9">The sequence shown here is derived from an EMBL/GenBank/DDBJ whole genome shotgun (WGS) entry which is preliminary data.</text>
</comment>
<dbReference type="AlphaFoldDB" id="A0A2S6IF87"/>
<name>A0A2S6IF87_9ACTN</name>
<protein>
    <submittedName>
        <fullName evidence="9">Membrane-associated protein</fullName>
    </submittedName>
</protein>
<evidence type="ECO:0000256" key="7">
    <source>
        <dbReference type="SAM" id="Phobius"/>
    </source>
</evidence>
<organism evidence="9 10">
    <name type="scientific">Kineococcus xinjiangensis</name>
    <dbReference type="NCBI Taxonomy" id="512762"/>
    <lineage>
        <taxon>Bacteria</taxon>
        <taxon>Bacillati</taxon>
        <taxon>Actinomycetota</taxon>
        <taxon>Actinomycetes</taxon>
        <taxon>Kineosporiales</taxon>
        <taxon>Kineosporiaceae</taxon>
        <taxon>Kineococcus</taxon>
    </lineage>
</organism>
<dbReference type="Pfam" id="PF09335">
    <property type="entry name" value="VTT_dom"/>
    <property type="match status" value="1"/>
</dbReference>
<dbReference type="Proteomes" id="UP000239485">
    <property type="component" value="Unassembled WGS sequence"/>
</dbReference>
<evidence type="ECO:0000256" key="6">
    <source>
        <dbReference type="ARBA" id="ARBA00023136"/>
    </source>
</evidence>
<keyword evidence="3" id="KW-1003">Cell membrane</keyword>
<dbReference type="OrthoDB" id="9813426at2"/>
<dbReference type="GO" id="GO:0005886">
    <property type="term" value="C:plasma membrane"/>
    <property type="evidence" value="ECO:0007669"/>
    <property type="project" value="UniProtKB-SubCell"/>
</dbReference>
<dbReference type="PANTHER" id="PTHR42709:SF6">
    <property type="entry name" value="UNDECAPRENYL PHOSPHATE TRANSPORTER A"/>
    <property type="match status" value="1"/>
</dbReference>
<keyword evidence="5 7" id="KW-1133">Transmembrane helix</keyword>
<evidence type="ECO:0000256" key="2">
    <source>
        <dbReference type="ARBA" id="ARBA00010792"/>
    </source>
</evidence>
<comment type="subcellular location">
    <subcellularLocation>
        <location evidence="1">Cell membrane</location>
        <topology evidence="1">Multi-pass membrane protein</topology>
    </subcellularLocation>
</comment>
<feature type="transmembrane region" description="Helical" evidence="7">
    <location>
        <begin position="138"/>
        <end position="160"/>
    </location>
</feature>
<evidence type="ECO:0000256" key="3">
    <source>
        <dbReference type="ARBA" id="ARBA00022475"/>
    </source>
</evidence>
<dbReference type="RefSeq" id="WP_104434210.1">
    <property type="nucleotide sequence ID" value="NZ_PTJD01000012.1"/>
</dbReference>
<gene>
    <name evidence="9" type="ORF">CLV92_11236</name>
</gene>
<evidence type="ECO:0000259" key="8">
    <source>
        <dbReference type="Pfam" id="PF09335"/>
    </source>
</evidence>
<dbReference type="EMBL" id="PTJD01000012">
    <property type="protein sequence ID" value="PPK92863.1"/>
    <property type="molecule type" value="Genomic_DNA"/>
</dbReference>